<organism evidence="2 3">
    <name type="scientific">Jimgerdemannia flammicorona</name>
    <dbReference type="NCBI Taxonomy" id="994334"/>
    <lineage>
        <taxon>Eukaryota</taxon>
        <taxon>Fungi</taxon>
        <taxon>Fungi incertae sedis</taxon>
        <taxon>Mucoromycota</taxon>
        <taxon>Mucoromycotina</taxon>
        <taxon>Endogonomycetes</taxon>
        <taxon>Endogonales</taxon>
        <taxon>Endogonaceae</taxon>
        <taxon>Jimgerdemannia</taxon>
    </lineage>
</organism>
<feature type="region of interest" description="Disordered" evidence="1">
    <location>
        <begin position="1"/>
        <end position="24"/>
    </location>
</feature>
<evidence type="ECO:0000313" key="2">
    <source>
        <dbReference type="EMBL" id="RUS23867.1"/>
    </source>
</evidence>
<gene>
    <name evidence="2" type="ORF">BC938DRAFT_474496</name>
</gene>
<name>A0A433Q270_9FUNG</name>
<protein>
    <submittedName>
        <fullName evidence="2">Uncharacterized protein</fullName>
    </submittedName>
</protein>
<proteinExistence type="predicted"/>
<keyword evidence="3" id="KW-1185">Reference proteome</keyword>
<accession>A0A433Q270</accession>
<reference evidence="2 3" key="1">
    <citation type="journal article" date="2018" name="New Phytol.">
        <title>Phylogenomics of Endogonaceae and evolution of mycorrhizas within Mucoromycota.</title>
        <authorList>
            <person name="Chang Y."/>
            <person name="Desiro A."/>
            <person name="Na H."/>
            <person name="Sandor L."/>
            <person name="Lipzen A."/>
            <person name="Clum A."/>
            <person name="Barry K."/>
            <person name="Grigoriev I.V."/>
            <person name="Martin F.M."/>
            <person name="Stajich J.E."/>
            <person name="Smith M.E."/>
            <person name="Bonito G."/>
            <person name="Spatafora J.W."/>
        </authorList>
    </citation>
    <scope>NUCLEOTIDE SEQUENCE [LARGE SCALE GENOMIC DNA]</scope>
    <source>
        <strain evidence="2 3">AD002</strain>
    </source>
</reference>
<dbReference type="AlphaFoldDB" id="A0A433Q270"/>
<dbReference type="Proteomes" id="UP000274822">
    <property type="component" value="Unassembled WGS sequence"/>
</dbReference>
<dbReference type="EMBL" id="RBNJ01018250">
    <property type="protein sequence ID" value="RUS23867.1"/>
    <property type="molecule type" value="Genomic_DNA"/>
</dbReference>
<comment type="caution">
    <text evidence="2">The sequence shown here is derived from an EMBL/GenBank/DDBJ whole genome shotgun (WGS) entry which is preliminary data.</text>
</comment>
<sequence>MLSPVRTKSPHALAGTTRSEEEERLEQDSVAAAQNVKFKETPLPRLAMFVLSISSLELHHLAPIHILHDFHLTSDEKEIGFYAGLIIPYRNSLGLYLRSPRPPTRPTHRTTWQYHYPRLVRVKSLGWAPVLGGYLSNPVDKFSIFAGSSFWAEYPYFLPCLISATGFVIGHLFLEETHRGVRHVGLQMTNFGQTESAGETEAMEIGKSRQMEHADLAGFKRADNRVLIARITQTCQSLVRSDVVATDHLSCQDMKQDDATNSRASTTWTVVSPTSRGVNVGYTIRRNLHSLHNPRSDWRPWQDPFGNLYFNAHANPGSALGWSWSLTNGLPFPFERCFVFVTMAIAWGIG</sequence>
<evidence type="ECO:0000313" key="3">
    <source>
        <dbReference type="Proteomes" id="UP000274822"/>
    </source>
</evidence>
<evidence type="ECO:0000256" key="1">
    <source>
        <dbReference type="SAM" id="MobiDB-lite"/>
    </source>
</evidence>